<gene>
    <name evidence="6" type="ORF">J2S42_007217</name>
</gene>
<evidence type="ECO:0000259" key="5">
    <source>
        <dbReference type="Pfam" id="PF00296"/>
    </source>
</evidence>
<organism evidence="6 7">
    <name type="scientific">Catenuloplanes indicus</name>
    <dbReference type="NCBI Taxonomy" id="137267"/>
    <lineage>
        <taxon>Bacteria</taxon>
        <taxon>Bacillati</taxon>
        <taxon>Actinomycetota</taxon>
        <taxon>Actinomycetes</taxon>
        <taxon>Micromonosporales</taxon>
        <taxon>Micromonosporaceae</taxon>
        <taxon>Catenuloplanes</taxon>
    </lineage>
</organism>
<dbReference type="GO" id="GO:0008726">
    <property type="term" value="F:alkanesulfonate monooxygenase activity"/>
    <property type="evidence" value="ECO:0007669"/>
    <property type="project" value="TreeGrafter"/>
</dbReference>
<feature type="domain" description="Luciferase-like" evidence="5">
    <location>
        <begin position="9"/>
        <end position="212"/>
    </location>
</feature>
<comment type="caution">
    <text evidence="6">The sequence shown here is derived from an EMBL/GenBank/DDBJ whole genome shotgun (WGS) entry which is preliminary data.</text>
</comment>
<reference evidence="6 7" key="1">
    <citation type="submission" date="2023-07" db="EMBL/GenBank/DDBJ databases">
        <title>Sequencing the genomes of 1000 actinobacteria strains.</title>
        <authorList>
            <person name="Klenk H.-P."/>
        </authorList>
    </citation>
    <scope>NUCLEOTIDE SEQUENCE [LARGE SCALE GENOMIC DNA]</scope>
    <source>
        <strain evidence="6 7">DSM 44709</strain>
    </source>
</reference>
<dbReference type="GO" id="GO:0046306">
    <property type="term" value="P:alkanesulfonate catabolic process"/>
    <property type="evidence" value="ECO:0007669"/>
    <property type="project" value="TreeGrafter"/>
</dbReference>
<dbReference type="PANTHER" id="PTHR42847:SF4">
    <property type="entry name" value="ALKANESULFONATE MONOOXYGENASE-RELATED"/>
    <property type="match status" value="1"/>
</dbReference>
<dbReference type="Pfam" id="PF00296">
    <property type="entry name" value="Bac_luciferase"/>
    <property type="match status" value="1"/>
</dbReference>
<sequence>MKFAVSYGSTAYGVDPDHLVRYARHAEELGFEGIYLPEHVALGPGMTFGEYEMPVDLPYADPIVCLTFVAAATSRLLLGTGVLLLPYHHPVTLAKRLATLDLLAKGRLRLLTVGVGAFPQEADATGVDFRTRGRRADEALEVLRLLWTEDEVSYDGEFYRLDRVTSRPHPLGGPLPVHVGGSSLAAARRAATYGSGWFAGGMLGPADRIAQLEVARSSGRPIEYTRWGSISLTAEGADGFARQGVDRLVVSPSGATWAEQRDELTAFADRHGLSG</sequence>
<dbReference type="PANTHER" id="PTHR42847">
    <property type="entry name" value="ALKANESULFONATE MONOOXYGENASE"/>
    <property type="match status" value="1"/>
</dbReference>
<name>A0AAE4B3T6_9ACTN</name>
<dbReference type="InterPro" id="IPR019921">
    <property type="entry name" value="Lucif-like_OxRdtase_Rv2161c"/>
</dbReference>
<evidence type="ECO:0000313" key="7">
    <source>
        <dbReference type="Proteomes" id="UP001240236"/>
    </source>
</evidence>
<evidence type="ECO:0000256" key="3">
    <source>
        <dbReference type="ARBA" id="ARBA00023002"/>
    </source>
</evidence>
<keyword evidence="4" id="KW-0503">Monooxygenase</keyword>
<evidence type="ECO:0000256" key="1">
    <source>
        <dbReference type="ARBA" id="ARBA00022630"/>
    </source>
</evidence>
<dbReference type="InterPro" id="IPR050172">
    <property type="entry name" value="SsuD_RutA_monooxygenase"/>
</dbReference>
<dbReference type="Proteomes" id="UP001240236">
    <property type="component" value="Unassembled WGS sequence"/>
</dbReference>
<keyword evidence="2" id="KW-0288">FMN</keyword>
<dbReference type="SUPFAM" id="SSF51679">
    <property type="entry name" value="Bacterial luciferase-like"/>
    <property type="match status" value="1"/>
</dbReference>
<dbReference type="InterPro" id="IPR011251">
    <property type="entry name" value="Luciferase-like_dom"/>
</dbReference>
<evidence type="ECO:0000256" key="4">
    <source>
        <dbReference type="ARBA" id="ARBA00023033"/>
    </source>
</evidence>
<keyword evidence="1" id="KW-0285">Flavoprotein</keyword>
<dbReference type="EMBL" id="JAUSUZ010000001">
    <property type="protein sequence ID" value="MDQ0370548.1"/>
    <property type="molecule type" value="Genomic_DNA"/>
</dbReference>
<dbReference type="Gene3D" id="3.20.20.30">
    <property type="entry name" value="Luciferase-like domain"/>
    <property type="match status" value="1"/>
</dbReference>
<evidence type="ECO:0000256" key="2">
    <source>
        <dbReference type="ARBA" id="ARBA00022643"/>
    </source>
</evidence>
<dbReference type="NCBIfam" id="TIGR03619">
    <property type="entry name" value="F420_Rv2161c"/>
    <property type="match status" value="1"/>
</dbReference>
<evidence type="ECO:0000313" key="6">
    <source>
        <dbReference type="EMBL" id="MDQ0370548.1"/>
    </source>
</evidence>
<protein>
    <submittedName>
        <fullName evidence="6">F420-dependent oxidoreductase</fullName>
    </submittedName>
</protein>
<keyword evidence="3" id="KW-0560">Oxidoreductase</keyword>
<dbReference type="InterPro" id="IPR036661">
    <property type="entry name" value="Luciferase-like_sf"/>
</dbReference>
<dbReference type="RefSeq" id="WP_307246595.1">
    <property type="nucleotide sequence ID" value="NZ_JAUSUZ010000001.1"/>
</dbReference>
<proteinExistence type="predicted"/>
<accession>A0AAE4B3T6</accession>
<keyword evidence="7" id="KW-1185">Reference proteome</keyword>
<dbReference type="AlphaFoldDB" id="A0AAE4B3T6"/>